<keyword evidence="1" id="KW-0862">Zinc</keyword>
<sequence>MTDIFFAFAGTGWVFSSQYLSRTFHHGLPEEVGDILNRHDFGSCQNLSTNELGGWFLACQDVHRRAMNIKSKALDWQFPEFQSWLSEHNVHNTKLVMCGDAYVGWNTNGRFIWHGVDDSVPRLLRSKGQIRNMTLGVEGAFVALWEDGTCDWKGLERYSGLNELLHGSAENEVEFVALNPNKAGQFFLLYSDKRAAFVVDHLHGEKIRQAVRECDIDIIIDDAAEWAITLAVVDNDTSAWSSSDSTPASSPSDYQDAIPHQIPPINPQQRDEPPECPICTEDLGRDGPRNMLAGCESCAQMFHGRCVGEWVKSLRAGNMGSRCPNCRESMSEEFTEEVLAMLV</sequence>
<proteinExistence type="predicted"/>
<protein>
    <recommendedName>
        <fullName evidence="3">RING-type domain-containing protein</fullName>
    </recommendedName>
</protein>
<keyword evidence="1" id="KW-0863">Zinc-finger</keyword>
<dbReference type="InterPro" id="IPR001841">
    <property type="entry name" value="Znf_RING"/>
</dbReference>
<evidence type="ECO:0000256" key="2">
    <source>
        <dbReference type="SAM" id="MobiDB-lite"/>
    </source>
</evidence>
<dbReference type="Proteomes" id="UP000316270">
    <property type="component" value="Chromosome 1"/>
</dbReference>
<evidence type="ECO:0000313" key="5">
    <source>
        <dbReference type="Proteomes" id="UP000316270"/>
    </source>
</evidence>
<name>A0A517KWJ2_9PEZI</name>
<dbReference type="InterPro" id="IPR013083">
    <property type="entry name" value="Znf_RING/FYVE/PHD"/>
</dbReference>
<dbReference type="OrthoDB" id="3893497at2759"/>
<dbReference type="Pfam" id="PF13639">
    <property type="entry name" value="zf-RING_2"/>
    <property type="match status" value="1"/>
</dbReference>
<dbReference type="GO" id="GO:0008270">
    <property type="term" value="F:zinc ion binding"/>
    <property type="evidence" value="ECO:0007669"/>
    <property type="project" value="UniProtKB-KW"/>
</dbReference>
<feature type="compositionally biased region" description="Low complexity" evidence="2">
    <location>
        <begin position="238"/>
        <end position="252"/>
    </location>
</feature>
<evidence type="ECO:0000256" key="1">
    <source>
        <dbReference type="PROSITE-ProRule" id="PRU00175"/>
    </source>
</evidence>
<dbReference type="AlphaFoldDB" id="A0A517KWJ2"/>
<dbReference type="SMART" id="SM01197">
    <property type="entry name" value="FANCL_C"/>
    <property type="match status" value="1"/>
</dbReference>
<evidence type="ECO:0000259" key="3">
    <source>
        <dbReference type="PROSITE" id="PS50089"/>
    </source>
</evidence>
<dbReference type="SUPFAM" id="SSF57850">
    <property type="entry name" value="RING/U-box"/>
    <property type="match status" value="1"/>
</dbReference>
<gene>
    <name evidence="4" type="ORF">FKW77_006213</name>
</gene>
<feature type="domain" description="RING-type" evidence="3">
    <location>
        <begin position="276"/>
        <end position="327"/>
    </location>
</feature>
<evidence type="ECO:0000313" key="4">
    <source>
        <dbReference type="EMBL" id="QDS67753.1"/>
    </source>
</evidence>
<accession>A0A517KWJ2</accession>
<reference evidence="4 5" key="1">
    <citation type="submission" date="2019-07" db="EMBL/GenBank/DDBJ databases">
        <title>Finished genome of Venturia effusa.</title>
        <authorList>
            <person name="Young C.A."/>
            <person name="Cox M.P."/>
            <person name="Ganley A.R.D."/>
            <person name="David W.J."/>
        </authorList>
    </citation>
    <scope>NUCLEOTIDE SEQUENCE [LARGE SCALE GENOMIC DNA]</scope>
    <source>
        <strain evidence="5">albino</strain>
    </source>
</reference>
<organism evidence="4 5">
    <name type="scientific">Venturia effusa</name>
    <dbReference type="NCBI Taxonomy" id="50376"/>
    <lineage>
        <taxon>Eukaryota</taxon>
        <taxon>Fungi</taxon>
        <taxon>Dikarya</taxon>
        <taxon>Ascomycota</taxon>
        <taxon>Pezizomycotina</taxon>
        <taxon>Dothideomycetes</taxon>
        <taxon>Pleosporomycetidae</taxon>
        <taxon>Venturiales</taxon>
        <taxon>Venturiaceae</taxon>
        <taxon>Venturia</taxon>
    </lineage>
</organism>
<dbReference type="STRING" id="50376.A0A517KWJ2"/>
<dbReference type="EMBL" id="CP042185">
    <property type="protein sequence ID" value="QDS67753.1"/>
    <property type="molecule type" value="Genomic_DNA"/>
</dbReference>
<keyword evidence="5" id="KW-1185">Reference proteome</keyword>
<dbReference type="Gene3D" id="3.30.40.10">
    <property type="entry name" value="Zinc/RING finger domain, C3HC4 (zinc finger)"/>
    <property type="match status" value="1"/>
</dbReference>
<keyword evidence="1" id="KW-0479">Metal-binding</keyword>
<dbReference type="PROSITE" id="PS50089">
    <property type="entry name" value="ZF_RING_2"/>
    <property type="match status" value="1"/>
</dbReference>
<feature type="region of interest" description="Disordered" evidence="2">
    <location>
        <begin position="238"/>
        <end position="274"/>
    </location>
</feature>